<proteinExistence type="inferred from homology"/>
<dbReference type="eggNOG" id="KOG0768">
    <property type="taxonomic scope" value="Eukaryota"/>
</dbReference>
<feature type="repeat" description="Solcar" evidence="8">
    <location>
        <begin position="84"/>
        <end position="163"/>
    </location>
</feature>
<dbReference type="OMA" id="KTRMRLP"/>
<evidence type="ECO:0000256" key="4">
    <source>
        <dbReference type="ARBA" id="ARBA00022692"/>
    </source>
</evidence>
<dbReference type="PANTHER" id="PTHR45667">
    <property type="entry name" value="S-ADENOSYLMETHIONINE MITOCHONDRIAL CARRIER PROTEIN"/>
    <property type="match status" value="1"/>
</dbReference>
<dbReference type="PROSITE" id="PS50920">
    <property type="entry name" value="SOLCAR"/>
    <property type="match status" value="3"/>
</dbReference>
<dbReference type="GO" id="GO:0005743">
    <property type="term" value="C:mitochondrial inner membrane"/>
    <property type="evidence" value="ECO:0000318"/>
    <property type="project" value="GO_Central"/>
</dbReference>
<keyword evidence="6 10" id="KW-1133">Transmembrane helix</keyword>
<feature type="repeat" description="Solcar" evidence="8">
    <location>
        <begin position="12"/>
        <end position="81"/>
    </location>
</feature>
<dbReference type="EMBL" id="KE651168">
    <property type="protein sequence ID" value="EEB06547.1"/>
    <property type="molecule type" value="Genomic_DNA"/>
</dbReference>
<dbReference type="OrthoDB" id="276989at2759"/>
<dbReference type="InterPro" id="IPR018108">
    <property type="entry name" value="MCP_transmembrane"/>
</dbReference>
<gene>
    <name evidence="12" type="primary">pet802</name>
    <name evidence="11" type="ORF">SJAG_01589</name>
</gene>
<keyword evidence="7 8" id="KW-0472">Membrane</keyword>
<evidence type="ECO:0000256" key="3">
    <source>
        <dbReference type="ARBA" id="ARBA00022448"/>
    </source>
</evidence>
<evidence type="ECO:0000256" key="6">
    <source>
        <dbReference type="ARBA" id="ARBA00022989"/>
    </source>
</evidence>
<evidence type="ECO:0000313" key="13">
    <source>
        <dbReference type="Proteomes" id="UP000001744"/>
    </source>
</evidence>
<dbReference type="Proteomes" id="UP000001744">
    <property type="component" value="Unassembled WGS sequence"/>
</dbReference>
<evidence type="ECO:0000256" key="8">
    <source>
        <dbReference type="PROSITE-ProRule" id="PRU00282"/>
    </source>
</evidence>
<sequence>MTQKQKQNLDWTPVLTGGTAALVTESLVYPFSTIVTRIQSESSFYAVGGFRNLYRGVSSVILCTIPSASVFFVVYEHLKRIQRPGTRNHLVSSAIAELASCAILAPAEYVRQQVQTTALAPSKALKKLFSSRRSLWRSFVGMSARNVPLTSFQFTLYENIKTRFSSEHTSFAAVKGAALSAAITAAVSTPLDVIKTYMNLNSYSYWEALCAIFRTQGLLGFCKGVSVRVLSASVGFSIYLGVYDYLTGHLSFRERSDDSS</sequence>
<keyword evidence="3 9" id="KW-0813">Transport</keyword>
<dbReference type="AlphaFoldDB" id="B6JYC9"/>
<evidence type="ECO:0000256" key="1">
    <source>
        <dbReference type="ARBA" id="ARBA00004141"/>
    </source>
</evidence>
<keyword evidence="13" id="KW-1185">Reference proteome</keyword>
<dbReference type="HOGENOM" id="CLU_015166_3_0_1"/>
<comment type="subcellular location">
    <subcellularLocation>
        <location evidence="1">Membrane</location>
        <topology evidence="1">Multi-pass membrane protein</topology>
    </subcellularLocation>
</comment>
<accession>B6JYC9</accession>
<evidence type="ECO:0000313" key="12">
    <source>
        <dbReference type="JaponicusDB" id="SJAG_01589"/>
    </source>
</evidence>
<dbReference type="Pfam" id="PF00153">
    <property type="entry name" value="Mito_carr"/>
    <property type="match status" value="3"/>
</dbReference>
<evidence type="ECO:0000256" key="7">
    <source>
        <dbReference type="ARBA" id="ARBA00023136"/>
    </source>
</evidence>
<dbReference type="GeneID" id="7052276"/>
<dbReference type="Gene3D" id="1.50.40.10">
    <property type="entry name" value="Mitochondrial carrier domain"/>
    <property type="match status" value="2"/>
</dbReference>
<dbReference type="RefSeq" id="XP_002172840.1">
    <property type="nucleotide sequence ID" value="XM_002172804.1"/>
</dbReference>
<evidence type="ECO:0000256" key="10">
    <source>
        <dbReference type="SAM" id="Phobius"/>
    </source>
</evidence>
<comment type="similarity">
    <text evidence="2 9">Belongs to the mitochondrial carrier (TC 2.A.29) family.</text>
</comment>
<evidence type="ECO:0000313" key="11">
    <source>
        <dbReference type="EMBL" id="EEB06547.1"/>
    </source>
</evidence>
<dbReference type="GO" id="GO:0000095">
    <property type="term" value="F:S-adenosyl-L-methionine transmembrane transporter activity"/>
    <property type="evidence" value="ECO:0000318"/>
    <property type="project" value="GO_Central"/>
</dbReference>
<name>B6JYC9_SCHJY</name>
<dbReference type="JaponicusDB" id="SJAG_01589">
    <property type="gene designation" value="pet802"/>
</dbReference>
<evidence type="ECO:0000256" key="2">
    <source>
        <dbReference type="ARBA" id="ARBA00006375"/>
    </source>
</evidence>
<dbReference type="InterPro" id="IPR023395">
    <property type="entry name" value="MCP_dom_sf"/>
</dbReference>
<keyword evidence="4 8" id="KW-0812">Transmembrane</keyword>
<dbReference type="SUPFAM" id="SSF103506">
    <property type="entry name" value="Mitochondrial carrier"/>
    <property type="match status" value="1"/>
</dbReference>
<evidence type="ECO:0000256" key="5">
    <source>
        <dbReference type="ARBA" id="ARBA00022737"/>
    </source>
</evidence>
<protein>
    <submittedName>
        <fullName evidence="11">Tricarboxylate transporter</fullName>
    </submittedName>
</protein>
<organism evidence="11 13">
    <name type="scientific">Schizosaccharomyces japonicus (strain yFS275 / FY16936)</name>
    <name type="common">Fission yeast</name>
    <dbReference type="NCBI Taxonomy" id="402676"/>
    <lineage>
        <taxon>Eukaryota</taxon>
        <taxon>Fungi</taxon>
        <taxon>Dikarya</taxon>
        <taxon>Ascomycota</taxon>
        <taxon>Taphrinomycotina</taxon>
        <taxon>Schizosaccharomycetes</taxon>
        <taxon>Schizosaccharomycetales</taxon>
        <taxon>Schizosaccharomycetaceae</taxon>
        <taxon>Schizosaccharomyces</taxon>
    </lineage>
</organism>
<reference evidence="11 13" key="1">
    <citation type="journal article" date="2011" name="Science">
        <title>Comparative functional genomics of the fission yeasts.</title>
        <authorList>
            <person name="Rhind N."/>
            <person name="Chen Z."/>
            <person name="Yassour M."/>
            <person name="Thompson D.A."/>
            <person name="Haas B.J."/>
            <person name="Habib N."/>
            <person name="Wapinski I."/>
            <person name="Roy S."/>
            <person name="Lin M.F."/>
            <person name="Heiman D.I."/>
            <person name="Young S.K."/>
            <person name="Furuya K."/>
            <person name="Guo Y."/>
            <person name="Pidoux A."/>
            <person name="Chen H.M."/>
            <person name="Robbertse B."/>
            <person name="Goldberg J.M."/>
            <person name="Aoki K."/>
            <person name="Bayne E.H."/>
            <person name="Berlin A.M."/>
            <person name="Desjardins C.A."/>
            <person name="Dobbs E."/>
            <person name="Dukaj L."/>
            <person name="Fan L."/>
            <person name="FitzGerald M.G."/>
            <person name="French C."/>
            <person name="Gujja S."/>
            <person name="Hansen K."/>
            <person name="Keifenheim D."/>
            <person name="Levin J.Z."/>
            <person name="Mosher R.A."/>
            <person name="Mueller C.A."/>
            <person name="Pfiffner J."/>
            <person name="Priest M."/>
            <person name="Russ C."/>
            <person name="Smialowska A."/>
            <person name="Swoboda P."/>
            <person name="Sykes S.M."/>
            <person name="Vaughn M."/>
            <person name="Vengrova S."/>
            <person name="Yoder R."/>
            <person name="Zeng Q."/>
            <person name="Allshire R."/>
            <person name="Baulcombe D."/>
            <person name="Birren B.W."/>
            <person name="Brown W."/>
            <person name="Ekwall K."/>
            <person name="Kellis M."/>
            <person name="Leatherwood J."/>
            <person name="Levin H."/>
            <person name="Margalit H."/>
            <person name="Martienssen R."/>
            <person name="Nieduszynski C.A."/>
            <person name="Spatafora J.W."/>
            <person name="Friedman N."/>
            <person name="Dalgaard J.Z."/>
            <person name="Baumann P."/>
            <person name="Niki H."/>
            <person name="Regev A."/>
            <person name="Nusbaum C."/>
        </authorList>
    </citation>
    <scope>NUCLEOTIDE SEQUENCE [LARGE SCALE GENOMIC DNA]</scope>
    <source>
        <strain evidence="13">yFS275 / FY16936</strain>
    </source>
</reference>
<feature type="repeat" description="Solcar" evidence="8">
    <location>
        <begin position="168"/>
        <end position="249"/>
    </location>
</feature>
<keyword evidence="5" id="KW-0677">Repeat</keyword>
<dbReference type="VEuPathDB" id="FungiDB:SJAG_01589"/>
<evidence type="ECO:0000256" key="9">
    <source>
        <dbReference type="RuleBase" id="RU000488"/>
    </source>
</evidence>
<feature type="transmembrane region" description="Helical" evidence="10">
    <location>
        <begin position="53"/>
        <end position="75"/>
    </location>
</feature>